<dbReference type="SUPFAM" id="SSF52980">
    <property type="entry name" value="Restriction endonuclease-like"/>
    <property type="match status" value="1"/>
</dbReference>
<dbReference type="InterPro" id="IPR003509">
    <property type="entry name" value="UPF0102_YraN-like"/>
</dbReference>
<dbReference type="PANTHER" id="PTHR34039">
    <property type="entry name" value="UPF0102 PROTEIN YRAN"/>
    <property type="match status" value="1"/>
</dbReference>
<accession>A0A1C6GJE2</accession>
<evidence type="ECO:0000313" key="3">
    <source>
        <dbReference type="EMBL" id="SCJ45340.1"/>
    </source>
</evidence>
<dbReference type="PANTHER" id="PTHR34039:SF1">
    <property type="entry name" value="UPF0102 PROTEIN YRAN"/>
    <property type="match status" value="1"/>
</dbReference>
<dbReference type="InterPro" id="IPR011335">
    <property type="entry name" value="Restrct_endonuc-II-like"/>
</dbReference>
<sequence length="121" mass="13608">MKPMSGILGEVYAARFLRDRGYSLRAANFGCRFGELDIVASPPGQDDLLAVVEVKARLEGSMLRPIEAVTAQKVERIKLATRVYLQAAGLKDVQLRFDVIEVWLNEQFEVTRVEHLPNAYT</sequence>
<dbReference type="GO" id="GO:0003676">
    <property type="term" value="F:nucleic acid binding"/>
    <property type="evidence" value="ECO:0007669"/>
    <property type="project" value="InterPro"/>
</dbReference>
<protein>
    <recommendedName>
        <fullName evidence="2">UPF0102 protein SAMEA3545359_00413</fullName>
    </recommendedName>
</protein>
<organism evidence="3">
    <name type="scientific">uncultured Anaerotruncus sp</name>
    <dbReference type="NCBI Taxonomy" id="905011"/>
    <lineage>
        <taxon>Bacteria</taxon>
        <taxon>Bacillati</taxon>
        <taxon>Bacillota</taxon>
        <taxon>Clostridia</taxon>
        <taxon>Eubacteriales</taxon>
        <taxon>Oscillospiraceae</taxon>
        <taxon>Anaerotruncus</taxon>
        <taxon>environmental samples</taxon>
    </lineage>
</organism>
<proteinExistence type="inferred from homology"/>
<name>A0A1C6GJE2_9FIRM</name>
<dbReference type="InterPro" id="IPR011856">
    <property type="entry name" value="tRNA_endonuc-like_dom_sf"/>
</dbReference>
<dbReference type="HAMAP" id="MF_00048">
    <property type="entry name" value="UPF0102"/>
    <property type="match status" value="1"/>
</dbReference>
<dbReference type="Gene3D" id="3.40.1350.10">
    <property type="match status" value="1"/>
</dbReference>
<dbReference type="EMBL" id="FMHG01000001">
    <property type="protein sequence ID" value="SCJ45340.1"/>
    <property type="molecule type" value="Genomic_DNA"/>
</dbReference>
<dbReference type="AlphaFoldDB" id="A0A1C6GJE2"/>
<dbReference type="Pfam" id="PF02021">
    <property type="entry name" value="UPF0102"/>
    <property type="match status" value="1"/>
</dbReference>
<gene>
    <name evidence="3" type="ORF">SAMEA3545359_00413</name>
</gene>
<reference evidence="3" key="1">
    <citation type="submission" date="2015-09" db="EMBL/GenBank/DDBJ databases">
        <authorList>
            <consortium name="Pathogen Informatics"/>
        </authorList>
    </citation>
    <scope>NUCLEOTIDE SEQUENCE</scope>
    <source>
        <strain evidence="3">2789STDY5834896</strain>
    </source>
</reference>
<evidence type="ECO:0000256" key="1">
    <source>
        <dbReference type="ARBA" id="ARBA00006738"/>
    </source>
</evidence>
<evidence type="ECO:0000256" key="2">
    <source>
        <dbReference type="HAMAP-Rule" id="MF_00048"/>
    </source>
</evidence>
<comment type="similarity">
    <text evidence="1 2">Belongs to the UPF0102 family.</text>
</comment>